<dbReference type="SUPFAM" id="SSF54534">
    <property type="entry name" value="FKBP-like"/>
    <property type="match status" value="1"/>
</dbReference>
<sequence>MTGGDLGWMTRGSMVGTFQDAAFALPISTVDKPVYTDPPIRTQFGYHIIMVEAKK</sequence>
<dbReference type="Gene3D" id="3.10.50.40">
    <property type="match status" value="1"/>
</dbReference>
<dbReference type="GO" id="GO:0006364">
    <property type="term" value="P:rRNA processing"/>
    <property type="evidence" value="ECO:0007669"/>
    <property type="project" value="InterPro"/>
</dbReference>
<dbReference type="KEGG" id="loa:LOAG_16184"/>
<comment type="similarity">
    <text evidence="2">Belongs to the PpiC/parvulin rotamase family. PIN4 subfamily.</text>
</comment>
<organism evidence="8">
    <name type="scientific">Loa loa</name>
    <name type="common">Eye worm</name>
    <name type="synonym">Filaria loa</name>
    <dbReference type="NCBI Taxonomy" id="7209"/>
    <lineage>
        <taxon>Eukaryota</taxon>
        <taxon>Metazoa</taxon>
        <taxon>Ecdysozoa</taxon>
        <taxon>Nematoda</taxon>
        <taxon>Chromadorea</taxon>
        <taxon>Rhabditida</taxon>
        <taxon>Spirurina</taxon>
        <taxon>Spiruromorpha</taxon>
        <taxon>Filarioidea</taxon>
        <taxon>Onchocercidae</taxon>
        <taxon>Loa</taxon>
    </lineage>
</organism>
<dbReference type="PANTHER" id="PTHR45995">
    <property type="match status" value="1"/>
</dbReference>
<dbReference type="AlphaFoldDB" id="A0A1S0TE34"/>
<accession>A0A1S0TE34</accession>
<evidence type="ECO:0000256" key="6">
    <source>
        <dbReference type="RuleBase" id="RU363014"/>
    </source>
</evidence>
<keyword evidence="4 5" id="KW-0413">Isomerase</keyword>
<dbReference type="CTD" id="9953681"/>
<evidence type="ECO:0000313" key="8">
    <source>
        <dbReference type="EMBL" id="EFO12349.1"/>
    </source>
</evidence>
<dbReference type="GO" id="GO:0003755">
    <property type="term" value="F:peptidyl-prolyl cis-trans isomerase activity"/>
    <property type="evidence" value="ECO:0007669"/>
    <property type="project" value="UniProtKB-UniRule"/>
</dbReference>
<dbReference type="Pfam" id="PF13616">
    <property type="entry name" value="Rotamase_3"/>
    <property type="match status" value="1"/>
</dbReference>
<dbReference type="InterPro" id="IPR046357">
    <property type="entry name" value="PPIase_dom_sf"/>
</dbReference>
<dbReference type="EMBL" id="JH716638">
    <property type="protein sequence ID" value="EFO12349.1"/>
    <property type="molecule type" value="Genomic_DNA"/>
</dbReference>
<dbReference type="PROSITE" id="PS50198">
    <property type="entry name" value="PPIC_PPIASE_2"/>
    <property type="match status" value="1"/>
</dbReference>
<gene>
    <name evidence="8" type="ORF">LOAG_16184</name>
</gene>
<dbReference type="InterPro" id="IPR043323">
    <property type="entry name" value="PIN4"/>
</dbReference>
<name>A0A1S0TE34_LOALO</name>
<dbReference type="InParanoid" id="A0A1S0TE34"/>
<dbReference type="GO" id="GO:0003677">
    <property type="term" value="F:DNA binding"/>
    <property type="evidence" value="ECO:0007669"/>
    <property type="project" value="InterPro"/>
</dbReference>
<keyword evidence="3 5" id="KW-0697">Rotamase</keyword>
<evidence type="ECO:0000256" key="3">
    <source>
        <dbReference type="ARBA" id="ARBA00023110"/>
    </source>
</evidence>
<evidence type="ECO:0000259" key="7">
    <source>
        <dbReference type="PROSITE" id="PS50198"/>
    </source>
</evidence>
<dbReference type="EC" id="5.2.1.8" evidence="6"/>
<feature type="domain" description="PpiC" evidence="7">
    <location>
        <begin position="1"/>
        <end position="53"/>
    </location>
</feature>
<proteinExistence type="inferred from homology"/>
<evidence type="ECO:0000256" key="5">
    <source>
        <dbReference type="PROSITE-ProRule" id="PRU00278"/>
    </source>
</evidence>
<dbReference type="GeneID" id="9953681"/>
<reference evidence="8" key="1">
    <citation type="submission" date="2012-04" db="EMBL/GenBank/DDBJ databases">
        <title>The Genome Sequence of Loa loa.</title>
        <authorList>
            <consortium name="The Broad Institute Genome Sequencing Platform"/>
            <consortium name="Broad Institute Genome Sequencing Center for Infectious Disease"/>
            <person name="Nutman T.B."/>
            <person name="Fink D.L."/>
            <person name="Russ C."/>
            <person name="Young S."/>
            <person name="Zeng Q."/>
            <person name="Gargeya S."/>
            <person name="Alvarado L."/>
            <person name="Berlin A."/>
            <person name="Chapman S.B."/>
            <person name="Chen Z."/>
            <person name="Freedman E."/>
            <person name="Gellesch M."/>
            <person name="Goldberg J."/>
            <person name="Griggs A."/>
            <person name="Gujja S."/>
            <person name="Heilman E.R."/>
            <person name="Heiman D."/>
            <person name="Howarth C."/>
            <person name="Mehta T."/>
            <person name="Neiman D."/>
            <person name="Pearson M."/>
            <person name="Roberts A."/>
            <person name="Saif S."/>
            <person name="Shea T."/>
            <person name="Shenoy N."/>
            <person name="Sisk P."/>
            <person name="Stolte C."/>
            <person name="Sykes S."/>
            <person name="White J."/>
            <person name="Yandava C."/>
            <person name="Haas B."/>
            <person name="Henn M.R."/>
            <person name="Nusbaum C."/>
            <person name="Birren B."/>
        </authorList>
    </citation>
    <scope>NUCLEOTIDE SEQUENCE [LARGE SCALE GENOMIC DNA]</scope>
</reference>
<comment type="catalytic activity">
    <reaction evidence="1 6">
        <text>[protein]-peptidylproline (omega=180) = [protein]-peptidylproline (omega=0)</text>
        <dbReference type="Rhea" id="RHEA:16237"/>
        <dbReference type="Rhea" id="RHEA-COMP:10747"/>
        <dbReference type="Rhea" id="RHEA-COMP:10748"/>
        <dbReference type="ChEBI" id="CHEBI:83833"/>
        <dbReference type="ChEBI" id="CHEBI:83834"/>
        <dbReference type="EC" id="5.2.1.8"/>
    </reaction>
</comment>
<evidence type="ECO:0000256" key="4">
    <source>
        <dbReference type="ARBA" id="ARBA00023235"/>
    </source>
</evidence>
<dbReference type="OrthoDB" id="1911748at2759"/>
<evidence type="ECO:0000256" key="1">
    <source>
        <dbReference type="ARBA" id="ARBA00000971"/>
    </source>
</evidence>
<protein>
    <recommendedName>
        <fullName evidence="6">Peptidyl-prolyl cis-trans isomerase</fullName>
        <ecNumber evidence="6">5.2.1.8</ecNumber>
    </recommendedName>
</protein>
<dbReference type="RefSeq" id="XP_003151720.1">
    <property type="nucleotide sequence ID" value="XM_003151672.1"/>
</dbReference>
<dbReference type="InterPro" id="IPR000297">
    <property type="entry name" value="PPIase_PpiC"/>
</dbReference>
<evidence type="ECO:0000256" key="2">
    <source>
        <dbReference type="ARBA" id="ARBA00010242"/>
    </source>
</evidence>